<keyword evidence="3 6" id="KW-0812">Transmembrane</keyword>
<dbReference type="PIRSF" id="PIRSF006060">
    <property type="entry name" value="AA_transporter"/>
    <property type="match status" value="1"/>
</dbReference>
<dbReference type="PANTHER" id="PTHR42770:SF7">
    <property type="entry name" value="MEMBRANE PROTEIN"/>
    <property type="match status" value="1"/>
</dbReference>
<dbReference type="Pfam" id="PF13520">
    <property type="entry name" value="AA_permease_2"/>
    <property type="match status" value="1"/>
</dbReference>
<proteinExistence type="predicted"/>
<evidence type="ECO:0000313" key="8">
    <source>
        <dbReference type="Proteomes" id="UP000027395"/>
    </source>
</evidence>
<name>A0A073CDP0_PLAA1</name>
<dbReference type="PATRIC" id="fig|388467.6.peg.517"/>
<dbReference type="GO" id="GO:0005886">
    <property type="term" value="C:plasma membrane"/>
    <property type="evidence" value="ECO:0007669"/>
    <property type="project" value="UniProtKB-SubCell"/>
</dbReference>
<dbReference type="Gene3D" id="1.20.1740.10">
    <property type="entry name" value="Amino acid/polyamine transporter I"/>
    <property type="match status" value="1"/>
</dbReference>
<dbReference type="PANTHER" id="PTHR42770">
    <property type="entry name" value="AMINO ACID TRANSPORTER-RELATED"/>
    <property type="match status" value="1"/>
</dbReference>
<evidence type="ECO:0000256" key="4">
    <source>
        <dbReference type="ARBA" id="ARBA00022989"/>
    </source>
</evidence>
<feature type="transmembrane region" description="Helical" evidence="6">
    <location>
        <begin position="126"/>
        <end position="146"/>
    </location>
</feature>
<feature type="transmembrane region" description="Helical" evidence="6">
    <location>
        <begin position="356"/>
        <end position="375"/>
    </location>
</feature>
<organism evidence="7 8">
    <name type="scientific">Planktothrix agardhii (strain NIVA-CYA 126/8)</name>
    <dbReference type="NCBI Taxonomy" id="388467"/>
    <lineage>
        <taxon>Bacteria</taxon>
        <taxon>Bacillati</taxon>
        <taxon>Cyanobacteriota</taxon>
        <taxon>Cyanophyceae</taxon>
        <taxon>Oscillatoriophycideae</taxon>
        <taxon>Oscillatoriales</taxon>
        <taxon>Microcoleaceae</taxon>
        <taxon>Planktothrix</taxon>
    </lineage>
</organism>
<feature type="transmembrane region" description="Helical" evidence="6">
    <location>
        <begin position="84"/>
        <end position="106"/>
    </location>
</feature>
<feature type="transmembrane region" description="Helical" evidence="6">
    <location>
        <begin position="153"/>
        <end position="174"/>
    </location>
</feature>
<dbReference type="AlphaFoldDB" id="A0A073CDP0"/>
<protein>
    <submittedName>
        <fullName evidence="7">Uncharacterized protein</fullName>
    </submittedName>
</protein>
<dbReference type="EMBL" id="CM002803">
    <property type="protein sequence ID" value="KEI65758.1"/>
    <property type="molecule type" value="Genomic_DNA"/>
</dbReference>
<dbReference type="eggNOG" id="COG0531">
    <property type="taxonomic scope" value="Bacteria"/>
</dbReference>
<gene>
    <name evidence="7" type="ORF">A19Y_0570</name>
</gene>
<feature type="transmembrane region" description="Helical" evidence="6">
    <location>
        <begin position="194"/>
        <end position="212"/>
    </location>
</feature>
<dbReference type="GO" id="GO:0022857">
    <property type="term" value="F:transmembrane transporter activity"/>
    <property type="evidence" value="ECO:0007669"/>
    <property type="project" value="InterPro"/>
</dbReference>
<evidence type="ECO:0000256" key="5">
    <source>
        <dbReference type="ARBA" id="ARBA00023136"/>
    </source>
</evidence>
<feature type="transmembrane region" description="Helical" evidence="6">
    <location>
        <begin position="331"/>
        <end position="350"/>
    </location>
</feature>
<keyword evidence="8" id="KW-1185">Reference proteome</keyword>
<dbReference type="HOGENOM" id="CLU_007946_15_12_3"/>
<feature type="transmembrane region" description="Helical" evidence="6">
    <location>
        <begin position="284"/>
        <end position="310"/>
    </location>
</feature>
<feature type="transmembrane region" description="Helical" evidence="6">
    <location>
        <begin position="382"/>
        <end position="401"/>
    </location>
</feature>
<dbReference type="InterPro" id="IPR050367">
    <property type="entry name" value="APC_superfamily"/>
</dbReference>
<dbReference type="STRING" id="388467.A19Y_0570"/>
<comment type="subcellular location">
    <subcellularLocation>
        <location evidence="1">Cell membrane</location>
        <topology evidence="1">Multi-pass membrane protein</topology>
    </subcellularLocation>
</comment>
<dbReference type="GeneID" id="77286838"/>
<dbReference type="InterPro" id="IPR002293">
    <property type="entry name" value="AA/rel_permease1"/>
</dbReference>
<evidence type="ECO:0000256" key="3">
    <source>
        <dbReference type="ARBA" id="ARBA00022692"/>
    </source>
</evidence>
<feature type="transmembrane region" description="Helical" evidence="6">
    <location>
        <begin position="12"/>
        <end position="39"/>
    </location>
</feature>
<feature type="transmembrane region" description="Helical" evidence="6">
    <location>
        <begin position="232"/>
        <end position="255"/>
    </location>
</feature>
<evidence type="ECO:0000256" key="2">
    <source>
        <dbReference type="ARBA" id="ARBA00022475"/>
    </source>
</evidence>
<evidence type="ECO:0000256" key="1">
    <source>
        <dbReference type="ARBA" id="ARBA00004651"/>
    </source>
</evidence>
<evidence type="ECO:0000313" key="7">
    <source>
        <dbReference type="EMBL" id="KEI65758.1"/>
    </source>
</evidence>
<evidence type="ECO:0000256" key="6">
    <source>
        <dbReference type="SAM" id="Phobius"/>
    </source>
</evidence>
<sequence>MSDAKSPSLKREIGLLGAIGMGLGSIIGTGVFVSIGIAAGLTGTSVILALILAALVAICNGLNSAQLAANHPVSGGTYEYGYKYLNPGLGFIAGWMFLLAKTASAATAALGFSGYLIQLFGWSPTLLIPIALLIVILLTAIVFNGIRRSNTVNLVILSITLFSLLFFIFSGLPILFSATGINNLVPFFPTTQSAIPNLLQATALMFVAYTGYGRIATMGEEVKHPEKTIPQAIIITLLISMLLYLGVALVAVGVLGSQELSLASLTAAPLEQVANKFALPGSSLVITLGAMTAMLGVLLNLILGLSRVVFAMGKRHDMSRVLAQLNSTQTTPTFAVIAVGIAIALLVLIGNVKTTWSFSAFTVLIYYLITNLAALKLTPEERLYPSLLTYIGLISCLFLAFWIEPKIWLLGLGLMIVGWIGRMIIRYPTEH</sequence>
<feature type="transmembrane region" description="Helical" evidence="6">
    <location>
        <begin position="45"/>
        <end position="63"/>
    </location>
</feature>
<feature type="transmembrane region" description="Helical" evidence="6">
    <location>
        <begin position="407"/>
        <end position="425"/>
    </location>
</feature>
<keyword evidence="2" id="KW-1003">Cell membrane</keyword>
<dbReference type="RefSeq" id="WP_042151876.1">
    <property type="nucleotide sequence ID" value="NZ_CM002803.1"/>
</dbReference>
<keyword evidence="4 6" id="KW-1133">Transmembrane helix</keyword>
<reference evidence="7 8" key="1">
    <citation type="journal article" date="2014" name="Appl. Environ. Microbiol.">
        <title>Elucidation of insertion elements encoded on plasmids and in vitro construction of shuttle vectors from the toxic cyanobacterium Planktothrix.</title>
        <authorList>
            <person name="Christiansen G."/>
            <person name="Goesmann A."/>
            <person name="Kurmayer R."/>
        </authorList>
    </citation>
    <scope>NUCLEOTIDE SEQUENCE [LARGE SCALE GENOMIC DNA]</scope>
    <source>
        <strain evidence="7 8">NIVA-CYA 126/8</strain>
    </source>
</reference>
<dbReference type="Proteomes" id="UP000027395">
    <property type="component" value="Chromosome"/>
</dbReference>
<accession>A0A073CDP0</accession>
<keyword evidence="5 6" id="KW-0472">Membrane</keyword>